<evidence type="ECO:0000256" key="2">
    <source>
        <dbReference type="ARBA" id="ARBA00022741"/>
    </source>
</evidence>
<dbReference type="InterPro" id="IPR036565">
    <property type="entry name" value="Mur-like_cat_sf"/>
</dbReference>
<evidence type="ECO:0008006" key="8">
    <source>
        <dbReference type="Google" id="ProtNLM"/>
    </source>
</evidence>
<dbReference type="Pfam" id="PF08245">
    <property type="entry name" value="Mur_ligase_M"/>
    <property type="match status" value="1"/>
</dbReference>
<dbReference type="PANTHER" id="PTHR43024">
    <property type="entry name" value="UDP-N-ACETYLMURAMOYL-TRIPEPTIDE--D-ALANYL-D-ALANINE LIGASE"/>
    <property type="match status" value="1"/>
</dbReference>
<evidence type="ECO:0000259" key="5">
    <source>
        <dbReference type="Pfam" id="PF08245"/>
    </source>
</evidence>
<dbReference type="GO" id="GO:0005524">
    <property type="term" value="F:ATP binding"/>
    <property type="evidence" value="ECO:0007669"/>
    <property type="project" value="UniProtKB-KW"/>
</dbReference>
<keyword evidence="3" id="KW-0067">ATP-binding</keyword>
<dbReference type="GO" id="GO:0016881">
    <property type="term" value="F:acid-amino acid ligase activity"/>
    <property type="evidence" value="ECO:0007669"/>
    <property type="project" value="InterPro"/>
</dbReference>
<evidence type="ECO:0000259" key="4">
    <source>
        <dbReference type="Pfam" id="PF02875"/>
    </source>
</evidence>
<proteinExistence type="predicted"/>
<protein>
    <recommendedName>
        <fullName evidence="8">UDP-N-acetylmuramoyl-tripeptide--D-alanyl-D-alanine ligase</fullName>
    </recommendedName>
</protein>
<name>A0A1G2BYT4_9BACT</name>
<sequence length="421" mass="46812">MRKILHFILKILARAVISKYQPRVIGITGSVGKTSAKEAVFTVLKEKFTVRASSKNFNNEVGTPLTILGQEKSPGKNIGAWLWVFTVSVKLLLITDKKYPQVLVLEMGADKPGDIKYLTSIVQPHIAVITAIGYSHLEFFHSLKNIIREKSSILADLDKNDLAVLNNDDKNLEKIIANCQSKVYTFGKKENSNIRMSEVNITQRNNIYGTSFKLSYAGAEVPMFLPYVLGGQHAQAAATATTIALFMGMNLVEIGQRLLDYQPARGRTNLIRGIKESWIIDDTYNASPQSAKVALDILSALPATGRKIAVLGDMLELGSLSEEGHQEVGRELVRLGIDYLYVVGERSRDIARGAREAGMDNDCIYHFAFTKEVGIFLQERIEKHDIILIKGSRGAKMEQVVYELMDKPWLAKDLLVGEVVK</sequence>
<evidence type="ECO:0000256" key="1">
    <source>
        <dbReference type="ARBA" id="ARBA00022598"/>
    </source>
</evidence>
<dbReference type="InterPro" id="IPR036615">
    <property type="entry name" value="Mur_ligase_C_dom_sf"/>
</dbReference>
<dbReference type="InterPro" id="IPR013221">
    <property type="entry name" value="Mur_ligase_cen"/>
</dbReference>
<dbReference type="Gene3D" id="3.40.1190.10">
    <property type="entry name" value="Mur-like, catalytic domain"/>
    <property type="match status" value="1"/>
</dbReference>
<dbReference type="SUPFAM" id="SSF53244">
    <property type="entry name" value="MurD-like peptide ligases, peptide-binding domain"/>
    <property type="match status" value="1"/>
</dbReference>
<dbReference type="EMBL" id="MHKQ01000018">
    <property type="protein sequence ID" value="OGY93699.1"/>
    <property type="molecule type" value="Genomic_DNA"/>
</dbReference>
<evidence type="ECO:0000256" key="3">
    <source>
        <dbReference type="ARBA" id="ARBA00022840"/>
    </source>
</evidence>
<evidence type="ECO:0000313" key="6">
    <source>
        <dbReference type="EMBL" id="OGY93699.1"/>
    </source>
</evidence>
<dbReference type="Gene3D" id="3.90.190.20">
    <property type="entry name" value="Mur ligase, C-terminal domain"/>
    <property type="match status" value="1"/>
</dbReference>
<comment type="caution">
    <text evidence="6">The sequence shown here is derived from an EMBL/GenBank/DDBJ whole genome shotgun (WGS) entry which is preliminary data.</text>
</comment>
<dbReference type="Pfam" id="PF02875">
    <property type="entry name" value="Mur_ligase_C"/>
    <property type="match status" value="1"/>
</dbReference>
<dbReference type="Proteomes" id="UP000177626">
    <property type="component" value="Unassembled WGS sequence"/>
</dbReference>
<keyword evidence="1" id="KW-0436">Ligase</keyword>
<evidence type="ECO:0000313" key="7">
    <source>
        <dbReference type="Proteomes" id="UP000177626"/>
    </source>
</evidence>
<organism evidence="6 7">
    <name type="scientific">Candidatus Komeilibacteria bacterium RIFOXYC1_FULL_37_11</name>
    <dbReference type="NCBI Taxonomy" id="1798555"/>
    <lineage>
        <taxon>Bacteria</taxon>
        <taxon>Candidatus Komeiliibacteriota</taxon>
    </lineage>
</organism>
<accession>A0A1G2BYT4</accession>
<gene>
    <name evidence="6" type="ORF">A2406_03995</name>
</gene>
<reference evidence="6 7" key="1">
    <citation type="journal article" date="2016" name="Nat. Commun.">
        <title>Thousands of microbial genomes shed light on interconnected biogeochemical processes in an aquifer system.</title>
        <authorList>
            <person name="Anantharaman K."/>
            <person name="Brown C.T."/>
            <person name="Hug L.A."/>
            <person name="Sharon I."/>
            <person name="Castelle C.J."/>
            <person name="Probst A.J."/>
            <person name="Thomas B.C."/>
            <person name="Singh A."/>
            <person name="Wilkins M.J."/>
            <person name="Karaoz U."/>
            <person name="Brodie E.L."/>
            <person name="Williams K.H."/>
            <person name="Hubbard S.S."/>
            <person name="Banfield J.F."/>
        </authorList>
    </citation>
    <scope>NUCLEOTIDE SEQUENCE [LARGE SCALE GENOMIC DNA]</scope>
</reference>
<keyword evidence="2" id="KW-0547">Nucleotide-binding</keyword>
<dbReference type="AlphaFoldDB" id="A0A1G2BYT4"/>
<dbReference type="PANTHER" id="PTHR43024:SF1">
    <property type="entry name" value="UDP-N-ACETYLMURAMOYL-TRIPEPTIDE--D-ALANYL-D-ALANINE LIGASE"/>
    <property type="match status" value="1"/>
</dbReference>
<feature type="domain" description="Mur ligase central" evidence="5">
    <location>
        <begin position="93"/>
        <end position="205"/>
    </location>
</feature>
<feature type="domain" description="Mur ligase C-terminal" evidence="4">
    <location>
        <begin position="266"/>
        <end position="393"/>
    </location>
</feature>
<dbReference type="SUPFAM" id="SSF53623">
    <property type="entry name" value="MurD-like peptide ligases, catalytic domain"/>
    <property type="match status" value="1"/>
</dbReference>
<dbReference type="InterPro" id="IPR004101">
    <property type="entry name" value="Mur_ligase_C"/>
</dbReference>
<dbReference type="InterPro" id="IPR051046">
    <property type="entry name" value="MurCDEF_CellWall_CoF430Synth"/>
</dbReference>